<dbReference type="OMA" id="DEIKGPT"/>
<dbReference type="PANTHER" id="PTHR43539:SF68">
    <property type="entry name" value="FLAVIN-BINDING MONOOXYGENASE-LIKE PROTEIN (AFU_ORTHOLOGUE AFUA_4G09220)"/>
    <property type="match status" value="1"/>
</dbReference>
<sequence length="576" mass="63619">MMSELQSYVEHWLREFALAVSNGDVAALRQTILPHGWLRDLLVFTWDFRSLEGRTKISAYLADTLAPAHLSGFKLDKREGLRPERAPDGTIGAGFTFDMPARRGRGYVRLLESEGGKWRAISALMMVEEIKGHEERGAELGTYEGHTVSWEEVLQDRRSNIERDPYVVIMGAGQNGLMMAARFKQMNLPALVIEKKRRVGDQWRERYPTLSLHSIKNHHTMLYQPYPANWPEFTSRDKMADWLEQYSISQDLVVWTNSYPKPRATYDPSTKRWSIVVSKDGTDVTLHPAHIVSAIGSTGPPHIPSPPGKEVFKGITMHSSDYRGGAEFSGKGAVVVGAGQSGADISQDLAVRGAAAVTMVQRSTTCVISRDTGAGVERTTYLNGVPADICDIKFNAVPLGLRRKEGHEQEALQWEQEAALHAKLKSSGLKLNMGKDGSGHVFLIYERLGVYRWDVGLADLIESGQVKVKSGVEIANFTESGVVFTDGSELPADLVIFATGWHDPRTTLREICGAEVVDGTPEAWGMDEEGEIKGTCRPTGHPGLWYAVGDFATTRFHSKLLALQLKAIQIGMLSSA</sequence>
<dbReference type="EMBL" id="KB468020">
    <property type="protein sequence ID" value="PCH39603.1"/>
    <property type="molecule type" value="Genomic_DNA"/>
</dbReference>
<keyword evidence="6" id="KW-0560">Oxidoreductase</keyword>
<dbReference type="AlphaFoldDB" id="A0A2H3JIB6"/>
<name>A0A2H3JIB6_WOLCO</name>
<dbReference type="OrthoDB" id="74360at2759"/>
<evidence type="ECO:0000313" key="7">
    <source>
        <dbReference type="EMBL" id="PCH39603.1"/>
    </source>
</evidence>
<keyword evidence="4" id="KW-0274">FAD</keyword>
<evidence type="ECO:0000256" key="3">
    <source>
        <dbReference type="ARBA" id="ARBA00022630"/>
    </source>
</evidence>
<evidence type="ECO:0000256" key="5">
    <source>
        <dbReference type="ARBA" id="ARBA00022857"/>
    </source>
</evidence>
<dbReference type="GO" id="GO:0050660">
    <property type="term" value="F:flavin adenine dinucleotide binding"/>
    <property type="evidence" value="ECO:0007669"/>
    <property type="project" value="InterPro"/>
</dbReference>
<dbReference type="Pfam" id="PF00743">
    <property type="entry name" value="FMO-like"/>
    <property type="match status" value="1"/>
</dbReference>
<evidence type="ECO:0000256" key="2">
    <source>
        <dbReference type="ARBA" id="ARBA00009183"/>
    </source>
</evidence>
<comment type="cofactor">
    <cofactor evidence="1">
        <name>FAD</name>
        <dbReference type="ChEBI" id="CHEBI:57692"/>
    </cofactor>
</comment>
<organism evidence="7 8">
    <name type="scientific">Wolfiporia cocos (strain MD-104)</name>
    <name type="common">Brown rot fungus</name>
    <dbReference type="NCBI Taxonomy" id="742152"/>
    <lineage>
        <taxon>Eukaryota</taxon>
        <taxon>Fungi</taxon>
        <taxon>Dikarya</taxon>
        <taxon>Basidiomycota</taxon>
        <taxon>Agaricomycotina</taxon>
        <taxon>Agaricomycetes</taxon>
        <taxon>Polyporales</taxon>
        <taxon>Phaeolaceae</taxon>
        <taxon>Wolfiporia</taxon>
    </lineage>
</organism>
<keyword evidence="5" id="KW-0521">NADP</keyword>
<dbReference type="InterPro" id="IPR020946">
    <property type="entry name" value="Flavin_mOase-like"/>
</dbReference>
<evidence type="ECO:0000256" key="1">
    <source>
        <dbReference type="ARBA" id="ARBA00001974"/>
    </source>
</evidence>
<proteinExistence type="inferred from homology"/>
<dbReference type="STRING" id="742152.A0A2H3JIB6"/>
<dbReference type="GO" id="GO:0050661">
    <property type="term" value="F:NADP binding"/>
    <property type="evidence" value="ECO:0007669"/>
    <property type="project" value="InterPro"/>
</dbReference>
<reference evidence="7 8" key="1">
    <citation type="journal article" date="2012" name="Science">
        <title>The Paleozoic origin of enzymatic lignin decomposition reconstructed from 31 fungal genomes.</title>
        <authorList>
            <person name="Floudas D."/>
            <person name="Binder M."/>
            <person name="Riley R."/>
            <person name="Barry K."/>
            <person name="Blanchette R.A."/>
            <person name="Henrissat B."/>
            <person name="Martinez A.T."/>
            <person name="Otillar R."/>
            <person name="Spatafora J.W."/>
            <person name="Yadav J.S."/>
            <person name="Aerts A."/>
            <person name="Benoit I."/>
            <person name="Boyd A."/>
            <person name="Carlson A."/>
            <person name="Copeland A."/>
            <person name="Coutinho P.M."/>
            <person name="de Vries R.P."/>
            <person name="Ferreira P."/>
            <person name="Findley K."/>
            <person name="Foster B."/>
            <person name="Gaskell J."/>
            <person name="Glotzer D."/>
            <person name="Gorecki P."/>
            <person name="Heitman J."/>
            <person name="Hesse C."/>
            <person name="Hori C."/>
            <person name="Igarashi K."/>
            <person name="Jurgens J.A."/>
            <person name="Kallen N."/>
            <person name="Kersten P."/>
            <person name="Kohler A."/>
            <person name="Kuees U."/>
            <person name="Kumar T.K.A."/>
            <person name="Kuo A."/>
            <person name="LaButti K."/>
            <person name="Larrondo L.F."/>
            <person name="Lindquist E."/>
            <person name="Ling A."/>
            <person name="Lombard V."/>
            <person name="Lucas S."/>
            <person name="Lundell T."/>
            <person name="Martin R."/>
            <person name="McLaughlin D.J."/>
            <person name="Morgenstern I."/>
            <person name="Morin E."/>
            <person name="Murat C."/>
            <person name="Nagy L.G."/>
            <person name="Nolan M."/>
            <person name="Ohm R.A."/>
            <person name="Patyshakuliyeva A."/>
            <person name="Rokas A."/>
            <person name="Ruiz-Duenas F.J."/>
            <person name="Sabat G."/>
            <person name="Salamov A."/>
            <person name="Samejima M."/>
            <person name="Schmutz J."/>
            <person name="Slot J.C."/>
            <person name="St John F."/>
            <person name="Stenlid J."/>
            <person name="Sun H."/>
            <person name="Sun S."/>
            <person name="Syed K."/>
            <person name="Tsang A."/>
            <person name="Wiebenga A."/>
            <person name="Young D."/>
            <person name="Pisabarro A."/>
            <person name="Eastwood D.C."/>
            <person name="Martin F."/>
            <person name="Cullen D."/>
            <person name="Grigoriev I.V."/>
            <person name="Hibbett D.S."/>
        </authorList>
    </citation>
    <scope>NUCLEOTIDE SEQUENCE [LARGE SCALE GENOMIC DNA]</scope>
    <source>
        <strain evidence="7 8">MD-104</strain>
    </source>
</reference>
<evidence type="ECO:0000256" key="6">
    <source>
        <dbReference type="ARBA" id="ARBA00023002"/>
    </source>
</evidence>
<keyword evidence="8" id="KW-1185">Reference proteome</keyword>
<gene>
    <name evidence="7" type="ORF">WOLCODRAFT_141326</name>
</gene>
<comment type="similarity">
    <text evidence="2">Belongs to the FMO family.</text>
</comment>
<accession>A0A2H3JIB6</accession>
<dbReference type="Proteomes" id="UP000218811">
    <property type="component" value="Unassembled WGS sequence"/>
</dbReference>
<protein>
    <submittedName>
        <fullName evidence="7">FAD/NAD(P)-binding domain-containing protein</fullName>
    </submittedName>
</protein>
<dbReference type="InterPro" id="IPR050982">
    <property type="entry name" value="Auxin_biosynth/cation_transpt"/>
</dbReference>
<keyword evidence="3" id="KW-0285">Flavoprotein</keyword>
<dbReference type="PANTHER" id="PTHR43539">
    <property type="entry name" value="FLAVIN-BINDING MONOOXYGENASE-LIKE PROTEIN (AFU_ORTHOLOGUE AFUA_4G09220)"/>
    <property type="match status" value="1"/>
</dbReference>
<evidence type="ECO:0000313" key="8">
    <source>
        <dbReference type="Proteomes" id="UP000218811"/>
    </source>
</evidence>
<dbReference type="InterPro" id="IPR036188">
    <property type="entry name" value="FAD/NAD-bd_sf"/>
</dbReference>
<evidence type="ECO:0000256" key="4">
    <source>
        <dbReference type="ARBA" id="ARBA00022827"/>
    </source>
</evidence>
<dbReference type="FunFam" id="3.50.50.60:FF:000023">
    <property type="entry name" value="Dimethylaniline monooxygenase [N-oxide-forming]"/>
    <property type="match status" value="1"/>
</dbReference>
<dbReference type="Gene3D" id="3.50.50.60">
    <property type="entry name" value="FAD/NAD(P)-binding domain"/>
    <property type="match status" value="1"/>
</dbReference>
<dbReference type="SUPFAM" id="SSF51905">
    <property type="entry name" value="FAD/NAD(P)-binding domain"/>
    <property type="match status" value="1"/>
</dbReference>
<dbReference type="GO" id="GO:0004499">
    <property type="term" value="F:N,N-dimethylaniline monooxygenase activity"/>
    <property type="evidence" value="ECO:0007669"/>
    <property type="project" value="InterPro"/>
</dbReference>